<dbReference type="PANTHER" id="PTHR42879">
    <property type="entry name" value="3-OXOACYL-(ACYL-CARRIER-PROTEIN) REDUCTASE"/>
    <property type="match status" value="1"/>
</dbReference>
<dbReference type="PRINTS" id="PR00080">
    <property type="entry name" value="SDRFAMILY"/>
</dbReference>
<dbReference type="EMBL" id="CP025012">
    <property type="protein sequence ID" value="AUW43919.1"/>
    <property type="molecule type" value="Genomic_DNA"/>
</dbReference>
<dbReference type="Gene3D" id="3.40.50.720">
    <property type="entry name" value="NAD(P)-binding Rossmann-like Domain"/>
    <property type="match status" value="1"/>
</dbReference>
<comment type="similarity">
    <text evidence="1">Belongs to the short-chain dehydrogenases/reductases (SDR) family.</text>
</comment>
<dbReference type="AlphaFoldDB" id="A0A2K9Z6R3"/>
<dbReference type="InterPro" id="IPR036291">
    <property type="entry name" value="NAD(P)-bd_dom_sf"/>
</dbReference>
<dbReference type="InterPro" id="IPR002347">
    <property type="entry name" value="SDR_fam"/>
</dbReference>
<evidence type="ECO:0000313" key="3">
    <source>
        <dbReference type="EMBL" id="AUW43919.1"/>
    </source>
</evidence>
<name>A0A2K9Z6R3_RHILE</name>
<dbReference type="InterPro" id="IPR050259">
    <property type="entry name" value="SDR"/>
</dbReference>
<dbReference type="GO" id="GO:0016491">
    <property type="term" value="F:oxidoreductase activity"/>
    <property type="evidence" value="ECO:0007669"/>
    <property type="project" value="UniProtKB-KW"/>
</dbReference>
<dbReference type="PROSITE" id="PS00061">
    <property type="entry name" value="ADH_SHORT"/>
    <property type="match status" value="1"/>
</dbReference>
<dbReference type="Pfam" id="PF13561">
    <property type="entry name" value="adh_short_C2"/>
    <property type="match status" value="1"/>
</dbReference>
<keyword evidence="2" id="KW-0560">Oxidoreductase</keyword>
<accession>A0A2K9Z6R3</accession>
<evidence type="ECO:0000256" key="2">
    <source>
        <dbReference type="ARBA" id="ARBA00023002"/>
    </source>
</evidence>
<dbReference type="FunFam" id="3.40.50.720:FF:000084">
    <property type="entry name" value="Short-chain dehydrogenase reductase"/>
    <property type="match status" value="1"/>
</dbReference>
<evidence type="ECO:0000313" key="4">
    <source>
        <dbReference type="Proteomes" id="UP000238523"/>
    </source>
</evidence>
<protein>
    <submittedName>
        <fullName evidence="3">Putative gluconate 5-dehydrogenase</fullName>
    </submittedName>
</protein>
<dbReference type="PRINTS" id="PR00081">
    <property type="entry name" value="GDHRDH"/>
</dbReference>
<dbReference type="PANTHER" id="PTHR42879:SF2">
    <property type="entry name" value="3-OXOACYL-[ACYL-CARRIER-PROTEIN] REDUCTASE FABG"/>
    <property type="match status" value="1"/>
</dbReference>
<organism evidence="3 4">
    <name type="scientific">Rhizobium leguminosarum</name>
    <dbReference type="NCBI Taxonomy" id="384"/>
    <lineage>
        <taxon>Bacteria</taxon>
        <taxon>Pseudomonadati</taxon>
        <taxon>Pseudomonadota</taxon>
        <taxon>Alphaproteobacteria</taxon>
        <taxon>Hyphomicrobiales</taxon>
        <taxon>Rhizobiaceae</taxon>
        <taxon>Rhizobium/Agrobacterium group</taxon>
        <taxon>Rhizobium</taxon>
    </lineage>
</organism>
<evidence type="ECO:0000256" key="1">
    <source>
        <dbReference type="ARBA" id="ARBA00006484"/>
    </source>
</evidence>
<sequence>MNMEENMPSLNGKTVLITGALGTIGRSLVERYGQEGARVIASDLPGAENADETVRGLAQEARYFGADLNQLSDLESAVTKLADDVGGIDILVNNAAFVVNKPHEEFSIEEYEEEVRVNSTAAFVLARACSKHMKQKMYGKIINLTSLTLNGNWEGFVPYVASKGAMFGLVKSMARELGKYNITVNGISPGAVVSDAEWRHFGEKREAYHQWILERQSIKRRIEPVDIANLAVFLSSPQADLISGQDVHCDGGW</sequence>
<gene>
    <name evidence="3" type="ORF">CUJ84_Chr003584</name>
</gene>
<proteinExistence type="inferred from homology"/>
<reference evidence="3 4" key="1">
    <citation type="submission" date="2017-11" db="EMBL/GenBank/DDBJ databases">
        <title>Complete genome of Rhizobium leguminosarum Norway, an ineffective micro-symbiont.</title>
        <authorList>
            <person name="Hoffrichter A."/>
            <person name="Liang J."/>
            <person name="Brachmann A."/>
            <person name="Marin M."/>
        </authorList>
    </citation>
    <scope>NUCLEOTIDE SEQUENCE [LARGE SCALE GENOMIC DNA]</scope>
    <source>
        <strain evidence="3 4">Norway</strain>
    </source>
</reference>
<dbReference type="CDD" id="cd05233">
    <property type="entry name" value="SDR_c"/>
    <property type="match status" value="1"/>
</dbReference>
<dbReference type="SUPFAM" id="SSF51735">
    <property type="entry name" value="NAD(P)-binding Rossmann-fold domains"/>
    <property type="match status" value="1"/>
</dbReference>
<dbReference type="Proteomes" id="UP000238523">
    <property type="component" value="Chromosome"/>
</dbReference>
<dbReference type="InterPro" id="IPR020904">
    <property type="entry name" value="Sc_DH/Rdtase_CS"/>
</dbReference>
<dbReference type="GO" id="GO:0032787">
    <property type="term" value="P:monocarboxylic acid metabolic process"/>
    <property type="evidence" value="ECO:0007669"/>
    <property type="project" value="UniProtKB-ARBA"/>
</dbReference>